<evidence type="ECO:0000313" key="1">
    <source>
        <dbReference type="EMBL" id="AEV69852.1"/>
    </source>
</evidence>
<accession>G8LXD4</accession>
<dbReference type="KEGG" id="ccl:Clocl_3353"/>
<dbReference type="STRING" id="720554.Clocl_3353"/>
<sequence length="44" mass="5243">MYCFRIYELKKINIQSKLSERQGISLDTIHWLNPLLCNKKGMSE</sequence>
<protein>
    <submittedName>
        <fullName evidence="1">Uncharacterized protein</fullName>
    </submittedName>
</protein>
<gene>
    <name evidence="1" type="ordered locus">Clocl_3353</name>
</gene>
<keyword evidence="2" id="KW-1185">Reference proteome</keyword>
<dbReference type="AlphaFoldDB" id="G8LXD4"/>
<dbReference type="Proteomes" id="UP000005435">
    <property type="component" value="Chromosome"/>
</dbReference>
<organism evidence="1 2">
    <name type="scientific">Acetivibrio clariflavus (strain DSM 19732 / NBRC 101661 / EBR45)</name>
    <name type="common">Clostridium clariflavum</name>
    <dbReference type="NCBI Taxonomy" id="720554"/>
    <lineage>
        <taxon>Bacteria</taxon>
        <taxon>Bacillati</taxon>
        <taxon>Bacillota</taxon>
        <taxon>Clostridia</taxon>
        <taxon>Eubacteriales</taxon>
        <taxon>Oscillospiraceae</taxon>
        <taxon>Acetivibrio</taxon>
    </lineage>
</organism>
<dbReference type="HOGENOM" id="CLU_3214411_0_0_9"/>
<evidence type="ECO:0000313" key="2">
    <source>
        <dbReference type="Proteomes" id="UP000005435"/>
    </source>
</evidence>
<dbReference type="EMBL" id="CP003065">
    <property type="protein sequence ID" value="AEV69852.1"/>
    <property type="molecule type" value="Genomic_DNA"/>
</dbReference>
<reference evidence="2" key="1">
    <citation type="submission" date="2011-12" db="EMBL/GenBank/DDBJ databases">
        <title>Complete sequence of Clostridium clariflavum DSM 19732.</title>
        <authorList>
            <consortium name="US DOE Joint Genome Institute"/>
            <person name="Lucas S."/>
            <person name="Han J."/>
            <person name="Lapidus A."/>
            <person name="Cheng J.-F."/>
            <person name="Goodwin L."/>
            <person name="Pitluck S."/>
            <person name="Peters L."/>
            <person name="Teshima H."/>
            <person name="Detter J.C."/>
            <person name="Han C."/>
            <person name="Tapia R."/>
            <person name="Land M."/>
            <person name="Hauser L."/>
            <person name="Kyrpides N."/>
            <person name="Ivanova N."/>
            <person name="Pagani I."/>
            <person name="Kitzmiller T."/>
            <person name="Lynd L."/>
            <person name="Izquierdo J."/>
            <person name="Woyke T."/>
        </authorList>
    </citation>
    <scope>NUCLEOTIDE SEQUENCE [LARGE SCALE GENOMIC DNA]</scope>
    <source>
        <strain evidence="2">DSM 19732 / NBRC 101661 / EBR45</strain>
    </source>
</reference>
<reference evidence="1 2" key="2">
    <citation type="journal article" date="2012" name="Stand. Genomic Sci.">
        <title>Complete Genome Sequence of Clostridium clariflavum DSM 19732.</title>
        <authorList>
            <person name="Izquierdo J.A."/>
            <person name="Goodwin L."/>
            <person name="Davenport K.W."/>
            <person name="Teshima H."/>
            <person name="Bruce D."/>
            <person name="Detter C."/>
            <person name="Tapia R."/>
            <person name="Han S."/>
            <person name="Land M."/>
            <person name="Hauser L."/>
            <person name="Jeffries C.D."/>
            <person name="Han J."/>
            <person name="Pitluck S."/>
            <person name="Nolan M."/>
            <person name="Chen A."/>
            <person name="Huntemann M."/>
            <person name="Mavromatis K."/>
            <person name="Mikhailova N."/>
            <person name="Liolios K."/>
            <person name="Woyke T."/>
            <person name="Lynd L.R."/>
        </authorList>
    </citation>
    <scope>NUCLEOTIDE SEQUENCE [LARGE SCALE GENOMIC DNA]</scope>
    <source>
        <strain evidence="2">DSM 19732 / NBRC 101661 / EBR45</strain>
    </source>
</reference>
<proteinExistence type="predicted"/>
<name>G8LXD4_ACECE</name>
<dbReference type="RefSeq" id="WP_014256384.1">
    <property type="nucleotide sequence ID" value="NC_016627.1"/>
</dbReference>